<evidence type="ECO:0000313" key="7">
    <source>
        <dbReference type="Proteomes" id="UP001152799"/>
    </source>
</evidence>
<dbReference type="GO" id="GO:0008270">
    <property type="term" value="F:zinc ion binding"/>
    <property type="evidence" value="ECO:0007669"/>
    <property type="project" value="UniProtKB-KW"/>
</dbReference>
<reference evidence="6" key="1">
    <citation type="submission" date="2022-01" db="EMBL/GenBank/DDBJ databases">
        <authorList>
            <person name="King R."/>
        </authorList>
    </citation>
    <scope>NUCLEOTIDE SEQUENCE</scope>
</reference>
<keyword evidence="2 4" id="KW-0863">Zinc-finger</keyword>
<sequence length="141" mass="16264">MAFRRITNLQNILRVSLNQSRSRSNIFTRRTIFPLSSTIRYRSSAVSSPPAEPLAKIDPRLHLEYTCKKCDTRNHHKISKVAYEKGVVIVECSGCKNNHLIADNLKWFTDLNGKRNIEEILREKGETVKRVNLGEYVAQHL</sequence>
<dbReference type="Pfam" id="PF05180">
    <property type="entry name" value="zf-DNL"/>
    <property type="match status" value="1"/>
</dbReference>
<keyword evidence="3" id="KW-0862">Zinc</keyword>
<protein>
    <recommendedName>
        <fullName evidence="5">DNL-type domain-containing protein</fullName>
    </recommendedName>
</protein>
<dbReference type="PANTHER" id="PTHR20922:SF13">
    <property type="entry name" value="DNL-TYPE ZINC FINGER PROTEIN"/>
    <property type="match status" value="1"/>
</dbReference>
<dbReference type="EMBL" id="OU892278">
    <property type="protein sequence ID" value="CAG9765228.1"/>
    <property type="molecule type" value="Genomic_DNA"/>
</dbReference>
<dbReference type="AlphaFoldDB" id="A0A9N9MLY6"/>
<keyword evidence="7" id="KW-1185">Reference proteome</keyword>
<dbReference type="PANTHER" id="PTHR20922">
    <property type="entry name" value="DNL-TYPE ZINC FINGER PROTEIN"/>
    <property type="match status" value="1"/>
</dbReference>
<dbReference type="InterPro" id="IPR024158">
    <property type="entry name" value="Mt_import_TIM15"/>
</dbReference>
<dbReference type="GO" id="GO:0030150">
    <property type="term" value="P:protein import into mitochondrial matrix"/>
    <property type="evidence" value="ECO:0007669"/>
    <property type="project" value="TreeGrafter"/>
</dbReference>
<dbReference type="GO" id="GO:0050821">
    <property type="term" value="P:protein stabilization"/>
    <property type="evidence" value="ECO:0007669"/>
    <property type="project" value="TreeGrafter"/>
</dbReference>
<evidence type="ECO:0000256" key="2">
    <source>
        <dbReference type="ARBA" id="ARBA00022771"/>
    </source>
</evidence>
<dbReference type="PROSITE" id="PS51501">
    <property type="entry name" value="ZF_DNL"/>
    <property type="match status" value="1"/>
</dbReference>
<dbReference type="Proteomes" id="UP001152799">
    <property type="component" value="Chromosome 2"/>
</dbReference>
<accession>A0A9N9MLY6</accession>
<dbReference type="GO" id="GO:0051087">
    <property type="term" value="F:protein-folding chaperone binding"/>
    <property type="evidence" value="ECO:0007669"/>
    <property type="project" value="TreeGrafter"/>
</dbReference>
<feature type="domain" description="DNL-type" evidence="5">
    <location>
        <begin position="56"/>
        <end position="141"/>
    </location>
</feature>
<gene>
    <name evidence="6" type="ORF">CEUTPL_LOCUS5842</name>
</gene>
<dbReference type="GO" id="GO:0006457">
    <property type="term" value="P:protein folding"/>
    <property type="evidence" value="ECO:0007669"/>
    <property type="project" value="TreeGrafter"/>
</dbReference>
<keyword evidence="1" id="KW-0479">Metal-binding</keyword>
<organism evidence="6 7">
    <name type="scientific">Ceutorhynchus assimilis</name>
    <name type="common">cabbage seed weevil</name>
    <dbReference type="NCBI Taxonomy" id="467358"/>
    <lineage>
        <taxon>Eukaryota</taxon>
        <taxon>Metazoa</taxon>
        <taxon>Ecdysozoa</taxon>
        <taxon>Arthropoda</taxon>
        <taxon>Hexapoda</taxon>
        <taxon>Insecta</taxon>
        <taxon>Pterygota</taxon>
        <taxon>Neoptera</taxon>
        <taxon>Endopterygota</taxon>
        <taxon>Coleoptera</taxon>
        <taxon>Polyphaga</taxon>
        <taxon>Cucujiformia</taxon>
        <taxon>Curculionidae</taxon>
        <taxon>Ceutorhynchinae</taxon>
        <taxon>Ceutorhynchus</taxon>
    </lineage>
</organism>
<evidence type="ECO:0000256" key="4">
    <source>
        <dbReference type="PROSITE-ProRule" id="PRU00834"/>
    </source>
</evidence>
<dbReference type="GO" id="GO:0005739">
    <property type="term" value="C:mitochondrion"/>
    <property type="evidence" value="ECO:0007669"/>
    <property type="project" value="TreeGrafter"/>
</dbReference>
<evidence type="ECO:0000256" key="1">
    <source>
        <dbReference type="ARBA" id="ARBA00022723"/>
    </source>
</evidence>
<dbReference type="OrthoDB" id="512667at2759"/>
<proteinExistence type="predicted"/>
<dbReference type="InterPro" id="IPR007853">
    <property type="entry name" value="Znf_DNL-typ"/>
</dbReference>
<name>A0A9N9MLY6_9CUCU</name>
<evidence type="ECO:0000256" key="3">
    <source>
        <dbReference type="ARBA" id="ARBA00022833"/>
    </source>
</evidence>
<evidence type="ECO:0000313" key="6">
    <source>
        <dbReference type="EMBL" id="CAG9765228.1"/>
    </source>
</evidence>
<evidence type="ECO:0000259" key="5">
    <source>
        <dbReference type="PROSITE" id="PS51501"/>
    </source>
</evidence>